<dbReference type="CDD" id="cd00167">
    <property type="entry name" value="SANT"/>
    <property type="match status" value="2"/>
</dbReference>
<dbReference type="KEGG" id="ppa:PAS_chr2-1_0583"/>
<proteinExistence type="predicted"/>
<dbReference type="AlphaFoldDB" id="C4R145"/>
<keyword evidence="8" id="KW-1185">Reference proteome</keyword>
<feature type="compositionally biased region" description="Polar residues" evidence="4">
    <location>
        <begin position="126"/>
        <end position="137"/>
    </location>
</feature>
<evidence type="ECO:0000256" key="2">
    <source>
        <dbReference type="ARBA" id="ARBA00023125"/>
    </source>
</evidence>
<feature type="domain" description="HTH myb-type" evidence="6">
    <location>
        <begin position="359"/>
        <end position="412"/>
    </location>
</feature>
<dbReference type="PROSITE" id="PS51294">
    <property type="entry name" value="HTH_MYB"/>
    <property type="match status" value="2"/>
</dbReference>
<feature type="domain" description="Myb-like" evidence="5">
    <location>
        <begin position="364"/>
        <end position="408"/>
    </location>
</feature>
<dbReference type="GO" id="GO:0005634">
    <property type="term" value="C:nucleus"/>
    <property type="evidence" value="ECO:0007669"/>
    <property type="project" value="UniProtKB-SubCell"/>
</dbReference>
<accession>C4R145</accession>
<dbReference type="InParanoid" id="C4R145"/>
<evidence type="ECO:0000259" key="5">
    <source>
        <dbReference type="PROSITE" id="PS50090"/>
    </source>
</evidence>
<feature type="region of interest" description="Disordered" evidence="4">
    <location>
        <begin position="1"/>
        <end position="40"/>
    </location>
</feature>
<dbReference type="SMART" id="SM00717">
    <property type="entry name" value="SANT"/>
    <property type="match status" value="3"/>
</dbReference>
<protein>
    <recommendedName>
        <fullName evidence="9">RNA polymerase I termination factor</fullName>
    </recommendedName>
</protein>
<feature type="domain" description="HTH myb-type" evidence="6">
    <location>
        <begin position="418"/>
        <end position="474"/>
    </location>
</feature>
<dbReference type="OrthoDB" id="39591at2759"/>
<dbReference type="InterPro" id="IPR001005">
    <property type="entry name" value="SANT/Myb"/>
</dbReference>
<dbReference type="SMR" id="C4R145"/>
<dbReference type="Proteomes" id="UP000000314">
    <property type="component" value="Chromosome 2"/>
</dbReference>
<evidence type="ECO:0000256" key="4">
    <source>
        <dbReference type="SAM" id="MobiDB-lite"/>
    </source>
</evidence>
<feature type="region of interest" description="Disordered" evidence="4">
    <location>
        <begin position="119"/>
        <end position="164"/>
    </location>
</feature>
<evidence type="ECO:0000313" key="8">
    <source>
        <dbReference type="Proteomes" id="UP000000314"/>
    </source>
</evidence>
<feature type="compositionally biased region" description="Basic and acidic residues" evidence="4">
    <location>
        <begin position="237"/>
        <end position="247"/>
    </location>
</feature>
<keyword evidence="3" id="KW-0539">Nucleus</keyword>
<organism evidence="7 8">
    <name type="scientific">Komagataella phaffii (strain GS115 / ATCC 20864)</name>
    <name type="common">Yeast</name>
    <name type="synonym">Pichia pastoris</name>
    <dbReference type="NCBI Taxonomy" id="644223"/>
    <lineage>
        <taxon>Eukaryota</taxon>
        <taxon>Fungi</taxon>
        <taxon>Dikarya</taxon>
        <taxon>Ascomycota</taxon>
        <taxon>Saccharomycotina</taxon>
        <taxon>Pichiomycetes</taxon>
        <taxon>Pichiales</taxon>
        <taxon>Pichiaceae</taxon>
        <taxon>Komagataella</taxon>
    </lineage>
</organism>
<dbReference type="Gene3D" id="1.10.10.60">
    <property type="entry name" value="Homeodomain-like"/>
    <property type="match status" value="2"/>
</dbReference>
<dbReference type="HOGENOM" id="CLU_016706_1_0_1"/>
<dbReference type="InterPro" id="IPR051651">
    <property type="entry name" value="DMTF1_DNA-bind_reg"/>
</dbReference>
<dbReference type="STRING" id="644223.C4R145"/>
<dbReference type="GeneID" id="8198020"/>
<dbReference type="InterPro" id="IPR017930">
    <property type="entry name" value="Myb_dom"/>
</dbReference>
<feature type="region of interest" description="Disordered" evidence="4">
    <location>
        <begin position="233"/>
        <end position="265"/>
    </location>
</feature>
<dbReference type="GO" id="GO:0003700">
    <property type="term" value="F:DNA-binding transcription factor activity"/>
    <property type="evidence" value="ECO:0007669"/>
    <property type="project" value="TreeGrafter"/>
</dbReference>
<dbReference type="FunCoup" id="C4R145">
    <property type="interactions" value="1259"/>
</dbReference>
<name>C4R145_KOMPG</name>
<evidence type="ECO:0000313" key="7">
    <source>
        <dbReference type="EMBL" id="CAY69219.1"/>
    </source>
</evidence>
<dbReference type="EMBL" id="FN392320">
    <property type="protein sequence ID" value="CAY69219.1"/>
    <property type="molecule type" value="Genomic_DNA"/>
</dbReference>
<evidence type="ECO:0000256" key="3">
    <source>
        <dbReference type="ARBA" id="ARBA00023242"/>
    </source>
</evidence>
<keyword evidence="2" id="KW-0238">DNA-binding</keyword>
<gene>
    <name evidence="7" type="ordered locus">PAS_chr2-1_0583</name>
</gene>
<feature type="domain" description="Myb-like" evidence="5">
    <location>
        <begin position="417"/>
        <end position="470"/>
    </location>
</feature>
<dbReference type="PROSITE" id="PS50090">
    <property type="entry name" value="MYB_LIKE"/>
    <property type="match status" value="2"/>
</dbReference>
<dbReference type="Pfam" id="PF00249">
    <property type="entry name" value="Myb_DNA-binding"/>
    <property type="match status" value="2"/>
</dbReference>
<dbReference type="GO" id="GO:0000976">
    <property type="term" value="F:transcription cis-regulatory region binding"/>
    <property type="evidence" value="ECO:0007669"/>
    <property type="project" value="TreeGrafter"/>
</dbReference>
<sequence length="559" mass="64021">MSQDNPPQQLSEHNETSPTIEQNDSKLIPADAVPPQATQELGGAQALLQLGNKTKDTDETEKKFTQDLASEAVEAAVMRFVGGNLDSKKRHFTEDMSNITELQQWTGFLDEDFNFQPQNKKKKTSSIHNGNGNSHLSGTEDDNGHRLRNSNTDSNGNKSHHTNQKIDPELAQLDSEAATDHDQYVQNVLMDARTLAQLDQDYLRHHDIEISQQQLAAQASQAAAQIMAAAVGDVGDDNNKKDSDRQQGNHLGHNAGEADLKPNGGHDEAAELVAAAAAKASNWISGGKTYGKLFGKEECEAIDAFIMEYCKIHNMTRDDICHRIWSNDRKKDDFWDSLHRVLEHRSRSSLYKHVRRTYHIFQTRGKWTPEEEEELARLATEQEGQWKLIGMKMGRMPEDCRDRWRNYIKCGNRRMVNKWSEEEEEKLRQVVHELLNDESSNNVINWTVVSERINGTRSRIQCRYKWNKLLKRDATERALTIDAADRIWLLSRIKELGYTSAEMVDWNALSAFHGRNLWTAQDFKVCFERMRSTIRDVKKKSFEELIDLLLQEVSKELHI</sequence>
<dbReference type="RefSeq" id="XP_002491499.1">
    <property type="nucleotide sequence ID" value="XM_002491454.1"/>
</dbReference>
<evidence type="ECO:0000259" key="6">
    <source>
        <dbReference type="PROSITE" id="PS51294"/>
    </source>
</evidence>
<dbReference type="InterPro" id="IPR009057">
    <property type="entry name" value="Homeodomain-like_sf"/>
</dbReference>
<dbReference type="eggNOG" id="KOG0051">
    <property type="taxonomic scope" value="Eukaryota"/>
</dbReference>
<dbReference type="OMA" id="QEYSLWR"/>
<feature type="compositionally biased region" description="Basic and acidic residues" evidence="4">
    <location>
        <begin position="256"/>
        <end position="265"/>
    </location>
</feature>
<evidence type="ECO:0008006" key="9">
    <source>
        <dbReference type="Google" id="ProtNLM"/>
    </source>
</evidence>
<dbReference type="PANTHER" id="PTHR46380">
    <property type="entry name" value="CYCLIN-D-BINDING MYB-LIKE TRANSCRIPTION FACTOR 1"/>
    <property type="match status" value="1"/>
</dbReference>
<feature type="compositionally biased region" description="Polar residues" evidence="4">
    <location>
        <begin position="1"/>
        <end position="22"/>
    </location>
</feature>
<dbReference type="PANTHER" id="PTHR46380:SF2">
    <property type="entry name" value="CYCLIN-D-BINDING MYB-LIKE TRANSCRIPTION FACTOR 1"/>
    <property type="match status" value="1"/>
</dbReference>
<comment type="subcellular location">
    <subcellularLocation>
        <location evidence="1">Nucleus</location>
    </subcellularLocation>
</comment>
<evidence type="ECO:0000256" key="1">
    <source>
        <dbReference type="ARBA" id="ARBA00004123"/>
    </source>
</evidence>
<dbReference type="SUPFAM" id="SSF46689">
    <property type="entry name" value="Homeodomain-like"/>
    <property type="match status" value="2"/>
</dbReference>
<reference evidence="7 8" key="1">
    <citation type="journal article" date="2009" name="Nat. Biotechnol.">
        <title>Genome sequence of the recombinant protein production host Pichia pastoris.</title>
        <authorList>
            <person name="De Schutter K."/>
            <person name="Lin Y.C."/>
            <person name="Tiels P."/>
            <person name="Van Hecke A."/>
            <person name="Glinka S."/>
            <person name="Weber-Lehmann J."/>
            <person name="Rouze P."/>
            <person name="Van de Peer Y."/>
            <person name="Callewaert N."/>
        </authorList>
    </citation>
    <scope>NUCLEOTIDE SEQUENCE [LARGE SCALE GENOMIC DNA]</scope>
    <source>
        <strain evidence="8">GS115 / ATCC 20864</strain>
    </source>
</reference>